<protein>
    <recommendedName>
        <fullName evidence="1">DUF4097 domain-containing protein</fullName>
    </recommendedName>
</protein>
<dbReference type="eggNOG" id="COG3595">
    <property type="taxonomic scope" value="Bacteria"/>
</dbReference>
<dbReference type="Pfam" id="PF13349">
    <property type="entry name" value="DUF4097"/>
    <property type="match status" value="1"/>
</dbReference>
<dbReference type="STRING" id="31958.SD37_31840"/>
<sequence length="272" mass="27766">MSVFTTPEPITATLTTAGARVRVSASERPDTVVLVEPIDGTSKSDVKVAENTKVDLTGGVLTIETKKAGAKAGSVAITIQVPTGSELVLNTAWSDVSADGRFGDCVLEMASGRVQVDRVTAVRGNVTAGEVEVGHVTGTVDVESGAAIVRIGEAEGSVRCAGSTGKVWIGHARSAVDLSSASGTFDIDHADGDVVAKAADCPIRIGRLSGREAYLVNASGGIEVGIGRDAATVDAESTKGSVRNSFGTDGVGGARVFARTRRDDIVIQRATA</sequence>
<proteinExistence type="predicted"/>
<dbReference type="Proteomes" id="UP000093695">
    <property type="component" value="Chromosome"/>
</dbReference>
<dbReference type="InterPro" id="IPR025164">
    <property type="entry name" value="Toastrack_DUF4097"/>
</dbReference>
<dbReference type="AlphaFoldDB" id="A0A193C5K3"/>
<keyword evidence="3" id="KW-1185">Reference proteome</keyword>
<gene>
    <name evidence="2" type="ORF">SD37_31840</name>
</gene>
<dbReference type="EMBL" id="CP016174">
    <property type="protein sequence ID" value="ANN19762.1"/>
    <property type="molecule type" value="Genomic_DNA"/>
</dbReference>
<organism evidence="2 3">
    <name type="scientific">Amycolatopsis orientalis</name>
    <name type="common">Nocardia orientalis</name>
    <dbReference type="NCBI Taxonomy" id="31958"/>
    <lineage>
        <taxon>Bacteria</taxon>
        <taxon>Bacillati</taxon>
        <taxon>Actinomycetota</taxon>
        <taxon>Actinomycetes</taxon>
        <taxon>Pseudonocardiales</taxon>
        <taxon>Pseudonocardiaceae</taxon>
        <taxon>Amycolatopsis</taxon>
    </lineage>
</organism>
<reference evidence="2 3" key="1">
    <citation type="journal article" date="2015" name="Genome Announc.">
        <title>Draft Genome Sequence of Norvancomycin-Producing Strain Amycolatopsis orientalis CPCC200066.</title>
        <authorList>
            <person name="Lei X."/>
            <person name="Yuan F."/>
            <person name="Shi Y."/>
            <person name="Li X."/>
            <person name="Wang L."/>
            <person name="Hong B."/>
        </authorList>
    </citation>
    <scope>NUCLEOTIDE SEQUENCE [LARGE SCALE GENOMIC DNA]</scope>
    <source>
        <strain evidence="2 3">B-37</strain>
    </source>
</reference>
<evidence type="ECO:0000313" key="2">
    <source>
        <dbReference type="EMBL" id="ANN19762.1"/>
    </source>
</evidence>
<name>A0A193C5K3_AMYOR</name>
<dbReference type="KEGG" id="aori:SD37_31840"/>
<evidence type="ECO:0000259" key="1">
    <source>
        <dbReference type="Pfam" id="PF13349"/>
    </source>
</evidence>
<feature type="domain" description="DUF4097" evidence="1">
    <location>
        <begin position="15"/>
        <end position="246"/>
    </location>
</feature>
<accession>A0A193C5K3</accession>
<evidence type="ECO:0000313" key="3">
    <source>
        <dbReference type="Proteomes" id="UP000093695"/>
    </source>
</evidence>
<dbReference type="RefSeq" id="WP_044855886.1">
    <property type="nucleotide sequence ID" value="NZ_CP016174.1"/>
</dbReference>